<evidence type="ECO:0000313" key="2">
    <source>
        <dbReference type="EMBL" id="SPY46570.1"/>
    </source>
</evidence>
<feature type="transmembrane region" description="Helical" evidence="1">
    <location>
        <begin position="7"/>
        <end position="28"/>
    </location>
</feature>
<dbReference type="EMBL" id="UATM01000032">
    <property type="protein sequence ID" value="SPY46570.1"/>
    <property type="molecule type" value="Genomic_DNA"/>
</dbReference>
<keyword evidence="1" id="KW-1133">Transmembrane helix</keyword>
<organism evidence="2 3">
    <name type="scientific">Peptoniphilus harei</name>
    <dbReference type="NCBI Taxonomy" id="54005"/>
    <lineage>
        <taxon>Bacteria</taxon>
        <taxon>Bacillati</taxon>
        <taxon>Bacillota</taxon>
        <taxon>Tissierellia</taxon>
        <taxon>Tissierellales</taxon>
        <taxon>Peptoniphilaceae</taxon>
        <taxon>Peptoniphilus</taxon>
    </lineage>
</organism>
<accession>A0A2X1XU11</accession>
<name>A0A2X1XU11_9FIRM</name>
<reference evidence="2 3" key="1">
    <citation type="submission" date="2018-06" db="EMBL/GenBank/DDBJ databases">
        <authorList>
            <consortium name="Pathogen Informatics"/>
            <person name="Doyle S."/>
        </authorList>
    </citation>
    <scope>NUCLEOTIDE SEQUENCE [LARGE SCALE GENOMIC DNA]</scope>
    <source>
        <strain evidence="2 3">NCTC13076</strain>
    </source>
</reference>
<proteinExistence type="predicted"/>
<keyword evidence="1" id="KW-0472">Membrane</keyword>
<feature type="transmembrane region" description="Helical" evidence="1">
    <location>
        <begin position="48"/>
        <end position="66"/>
    </location>
</feature>
<protein>
    <submittedName>
        <fullName evidence="2">Uncharacterized protein</fullName>
    </submittedName>
</protein>
<dbReference type="STRING" id="54005.HMPREF3229_01863"/>
<gene>
    <name evidence="2" type="ORF">NCTC13076_00566</name>
</gene>
<dbReference type="Proteomes" id="UP000250070">
    <property type="component" value="Unassembled WGS sequence"/>
</dbReference>
<keyword evidence="1" id="KW-0812">Transmembrane</keyword>
<dbReference type="OrthoDB" id="1698291at2"/>
<sequence>MKARDKYIITGVVLTVLLIIFLHFMPLFDLKMTSSYQNNLINYLKDDFTLVIAFILSVGLIVFGLIKKD</sequence>
<evidence type="ECO:0000256" key="1">
    <source>
        <dbReference type="SAM" id="Phobius"/>
    </source>
</evidence>
<dbReference type="AlphaFoldDB" id="A0A2X1XU11"/>
<dbReference type="GeneID" id="83862080"/>
<evidence type="ECO:0000313" key="3">
    <source>
        <dbReference type="Proteomes" id="UP000250070"/>
    </source>
</evidence>
<dbReference type="RefSeq" id="WP_112889431.1">
    <property type="nucleotide sequence ID" value="NZ_CAUPLU010000011.1"/>
</dbReference>